<comment type="caution">
    <text evidence="2">The sequence shown here is derived from an EMBL/GenBank/DDBJ whole genome shotgun (WGS) entry which is preliminary data.</text>
</comment>
<accession>A0ABS8IF10</accession>
<keyword evidence="3" id="KW-1185">Reference proteome</keyword>
<sequence length="77" mass="9059">MYQLIKNSQEGRGKIRDYRTTEAQRTQRGEGELWFRENTILIELAQARDFIAGAQKQLYQIIPVLVEITNCQDEQLM</sequence>
<reference evidence="2 3" key="1">
    <citation type="journal article" date="2021" name="Microorganisms">
        <title>Genome Evolution of Filamentous Cyanobacterium Nostoc Species: From Facultative Symbiosis to Free Living.</title>
        <authorList>
            <person name="Huo D."/>
            <person name="Li H."/>
            <person name="Cai F."/>
            <person name="Guo X."/>
            <person name="Qiao Z."/>
            <person name="Wang W."/>
            <person name="Yu G."/>
            <person name="Li R."/>
        </authorList>
    </citation>
    <scope>NUCLEOTIDE SEQUENCE [LARGE SCALE GENOMIC DNA]</scope>
    <source>
        <strain evidence="2 3">CHAB 5714</strain>
    </source>
</reference>
<name>A0ABS8IF10_9NOSO</name>
<proteinExistence type="predicted"/>
<evidence type="ECO:0000256" key="1">
    <source>
        <dbReference type="SAM" id="MobiDB-lite"/>
    </source>
</evidence>
<feature type="region of interest" description="Disordered" evidence="1">
    <location>
        <begin position="1"/>
        <end position="23"/>
    </location>
</feature>
<dbReference type="RefSeq" id="WP_229488314.1">
    <property type="nucleotide sequence ID" value="NZ_JAIVFQ010000058.1"/>
</dbReference>
<organism evidence="2 3">
    <name type="scientific">Nostoc favosum CHAB5714</name>
    <dbReference type="NCBI Taxonomy" id="2780399"/>
    <lineage>
        <taxon>Bacteria</taxon>
        <taxon>Bacillati</taxon>
        <taxon>Cyanobacteriota</taxon>
        <taxon>Cyanophyceae</taxon>
        <taxon>Nostocales</taxon>
        <taxon>Nostocaceae</taxon>
        <taxon>Nostoc</taxon>
        <taxon>Nostoc favosum</taxon>
    </lineage>
</organism>
<evidence type="ECO:0000313" key="2">
    <source>
        <dbReference type="EMBL" id="MCC5602772.1"/>
    </source>
</evidence>
<dbReference type="EMBL" id="JAIVFQ010000058">
    <property type="protein sequence ID" value="MCC5602772.1"/>
    <property type="molecule type" value="Genomic_DNA"/>
</dbReference>
<gene>
    <name evidence="2" type="ORF">LC586_27150</name>
</gene>
<evidence type="ECO:0000313" key="3">
    <source>
        <dbReference type="Proteomes" id="UP001199525"/>
    </source>
</evidence>
<dbReference type="Proteomes" id="UP001199525">
    <property type="component" value="Unassembled WGS sequence"/>
</dbReference>
<protein>
    <submittedName>
        <fullName evidence="2">Uncharacterized protein</fullName>
    </submittedName>
</protein>
<feature type="compositionally biased region" description="Basic and acidic residues" evidence="1">
    <location>
        <begin position="9"/>
        <end position="23"/>
    </location>
</feature>